<feature type="modified residue" description="4-aspartylphosphate" evidence="2">
    <location>
        <position position="54"/>
    </location>
</feature>
<evidence type="ECO:0000259" key="3">
    <source>
        <dbReference type="PROSITE" id="PS50110"/>
    </source>
</evidence>
<sequence>MAIQTILVVDDSATDRFFLTEMLETAGYRVVGAESGEECLTKVSANPPDLVLCDVVMPGLTGFQVTRTLTKNPATAHIPVVLCTGKSQATDLAWALKMGAKACVTKPVVEADLLALIKTIE</sequence>
<dbReference type="InterPro" id="IPR050595">
    <property type="entry name" value="Bact_response_regulator"/>
</dbReference>
<gene>
    <name evidence="4" type="ORF">DCW48_00180</name>
</gene>
<dbReference type="InterPro" id="IPR011006">
    <property type="entry name" value="CheY-like_superfamily"/>
</dbReference>
<keyword evidence="1 2" id="KW-0597">Phosphoprotein</keyword>
<reference evidence="4 5" key="1">
    <citation type="journal article" date="2018" name="Nat. Biotechnol.">
        <title>A standardized bacterial taxonomy based on genome phylogeny substantially revises the tree of life.</title>
        <authorList>
            <person name="Parks D.H."/>
            <person name="Chuvochina M."/>
            <person name="Waite D.W."/>
            <person name="Rinke C."/>
            <person name="Skarshewski A."/>
            <person name="Chaumeil P.A."/>
            <person name="Hugenholtz P."/>
        </authorList>
    </citation>
    <scope>NUCLEOTIDE SEQUENCE [LARGE SCALE GENOMIC DNA]</scope>
    <source>
        <strain evidence="4">UBA9958</strain>
    </source>
</reference>
<dbReference type="SUPFAM" id="SSF52172">
    <property type="entry name" value="CheY-like"/>
    <property type="match status" value="1"/>
</dbReference>
<dbReference type="Proteomes" id="UP000264313">
    <property type="component" value="Unassembled WGS sequence"/>
</dbReference>
<feature type="domain" description="Response regulatory" evidence="3">
    <location>
        <begin position="5"/>
        <end position="121"/>
    </location>
</feature>
<proteinExistence type="predicted"/>
<comment type="caution">
    <text evidence="4">The sequence shown here is derived from an EMBL/GenBank/DDBJ whole genome shotgun (WGS) entry which is preliminary data.</text>
</comment>
<dbReference type="InterPro" id="IPR001789">
    <property type="entry name" value="Sig_transdc_resp-reg_receiver"/>
</dbReference>
<dbReference type="PANTHER" id="PTHR44591:SF20">
    <property type="entry name" value="PROTEIN PILH"/>
    <property type="match status" value="1"/>
</dbReference>
<dbReference type="GO" id="GO:0000160">
    <property type="term" value="P:phosphorelay signal transduction system"/>
    <property type="evidence" value="ECO:0007669"/>
    <property type="project" value="InterPro"/>
</dbReference>
<dbReference type="AlphaFoldDB" id="A0A351R7Y6"/>
<evidence type="ECO:0000256" key="1">
    <source>
        <dbReference type="ARBA" id="ARBA00022553"/>
    </source>
</evidence>
<dbReference type="SMART" id="SM00448">
    <property type="entry name" value="REC"/>
    <property type="match status" value="1"/>
</dbReference>
<evidence type="ECO:0000256" key="2">
    <source>
        <dbReference type="PROSITE-ProRule" id="PRU00169"/>
    </source>
</evidence>
<evidence type="ECO:0000313" key="5">
    <source>
        <dbReference type="Proteomes" id="UP000264313"/>
    </source>
</evidence>
<dbReference type="STRING" id="1132855.GCA_000384255_01298"/>
<name>A0A351R7Y6_9PROT</name>
<dbReference type="PANTHER" id="PTHR44591">
    <property type="entry name" value="STRESS RESPONSE REGULATOR PROTEIN 1"/>
    <property type="match status" value="1"/>
</dbReference>
<evidence type="ECO:0000313" key="4">
    <source>
        <dbReference type="EMBL" id="HBA08157.1"/>
    </source>
</evidence>
<dbReference type="EMBL" id="DNAA01000006">
    <property type="protein sequence ID" value="HBA08157.1"/>
    <property type="molecule type" value="Genomic_DNA"/>
</dbReference>
<dbReference type="Pfam" id="PF00072">
    <property type="entry name" value="Response_reg"/>
    <property type="match status" value="1"/>
</dbReference>
<organism evidence="4 5">
    <name type="scientific">Methylotenera mobilis</name>
    <dbReference type="NCBI Taxonomy" id="359408"/>
    <lineage>
        <taxon>Bacteria</taxon>
        <taxon>Pseudomonadati</taxon>
        <taxon>Pseudomonadota</taxon>
        <taxon>Betaproteobacteria</taxon>
        <taxon>Nitrosomonadales</taxon>
        <taxon>Methylophilaceae</taxon>
        <taxon>Methylotenera</taxon>
    </lineage>
</organism>
<dbReference type="PROSITE" id="PS50110">
    <property type="entry name" value="RESPONSE_REGULATORY"/>
    <property type="match status" value="1"/>
</dbReference>
<dbReference type="Gene3D" id="3.40.50.2300">
    <property type="match status" value="1"/>
</dbReference>
<accession>A0A351R7Y6</accession>
<protein>
    <submittedName>
        <fullName evidence="4">Two-component system response regulator</fullName>
    </submittedName>
</protein>